<protein>
    <submittedName>
        <fullName evidence="2">Uncharacterized protein</fullName>
    </submittedName>
</protein>
<keyword evidence="3" id="KW-1185">Reference proteome</keyword>
<feature type="region of interest" description="Disordered" evidence="1">
    <location>
        <begin position="359"/>
        <end position="432"/>
    </location>
</feature>
<feature type="region of interest" description="Disordered" evidence="1">
    <location>
        <begin position="532"/>
        <end position="643"/>
    </location>
</feature>
<reference evidence="2 3" key="1">
    <citation type="submission" date="2024-01" db="EMBL/GenBank/DDBJ databases">
        <title>A draft genome for the cacao thread blight pathogen Marasmiellus scandens.</title>
        <authorList>
            <person name="Baruah I.K."/>
            <person name="Leung J."/>
            <person name="Bukari Y."/>
            <person name="Amoako-Attah I."/>
            <person name="Meinhardt L.W."/>
            <person name="Bailey B.A."/>
            <person name="Cohen S.P."/>
        </authorList>
    </citation>
    <scope>NUCLEOTIDE SEQUENCE [LARGE SCALE GENOMIC DNA]</scope>
    <source>
        <strain evidence="2 3">GH-19</strain>
    </source>
</reference>
<dbReference type="EMBL" id="JBANRG010000027">
    <property type="protein sequence ID" value="KAK7453263.1"/>
    <property type="molecule type" value="Genomic_DNA"/>
</dbReference>
<feature type="compositionally biased region" description="Polar residues" evidence="1">
    <location>
        <begin position="578"/>
        <end position="601"/>
    </location>
</feature>
<dbReference type="Proteomes" id="UP001498398">
    <property type="component" value="Unassembled WGS sequence"/>
</dbReference>
<evidence type="ECO:0000313" key="2">
    <source>
        <dbReference type="EMBL" id="KAK7453263.1"/>
    </source>
</evidence>
<feature type="compositionally biased region" description="Polar residues" evidence="1">
    <location>
        <begin position="11"/>
        <end position="23"/>
    </location>
</feature>
<feature type="region of interest" description="Disordered" evidence="1">
    <location>
        <begin position="1"/>
        <end position="39"/>
    </location>
</feature>
<gene>
    <name evidence="2" type="ORF">VKT23_011939</name>
</gene>
<name>A0ABR1J9Y9_9AGAR</name>
<proteinExistence type="predicted"/>
<organism evidence="2 3">
    <name type="scientific">Marasmiellus scandens</name>
    <dbReference type="NCBI Taxonomy" id="2682957"/>
    <lineage>
        <taxon>Eukaryota</taxon>
        <taxon>Fungi</taxon>
        <taxon>Dikarya</taxon>
        <taxon>Basidiomycota</taxon>
        <taxon>Agaricomycotina</taxon>
        <taxon>Agaricomycetes</taxon>
        <taxon>Agaricomycetidae</taxon>
        <taxon>Agaricales</taxon>
        <taxon>Marasmiineae</taxon>
        <taxon>Omphalotaceae</taxon>
        <taxon>Marasmiellus</taxon>
    </lineage>
</organism>
<feature type="compositionally biased region" description="Basic residues" evidence="1">
    <location>
        <begin position="372"/>
        <end position="390"/>
    </location>
</feature>
<comment type="caution">
    <text evidence="2">The sequence shown here is derived from an EMBL/GenBank/DDBJ whole genome shotgun (WGS) entry which is preliminary data.</text>
</comment>
<feature type="compositionally biased region" description="Low complexity" evidence="1">
    <location>
        <begin position="622"/>
        <end position="642"/>
    </location>
</feature>
<evidence type="ECO:0000256" key="1">
    <source>
        <dbReference type="SAM" id="MobiDB-lite"/>
    </source>
</evidence>
<accession>A0ABR1J9Y9</accession>
<evidence type="ECO:0000313" key="3">
    <source>
        <dbReference type="Proteomes" id="UP001498398"/>
    </source>
</evidence>
<feature type="compositionally biased region" description="Basic and acidic residues" evidence="1">
    <location>
        <begin position="391"/>
        <end position="417"/>
    </location>
</feature>
<sequence length="871" mass="98058">MAHSGDAISVSPAQNSTAVQKQSAGKGKGTAQKRGNKGNFSGEHLQWLASRLQEYLLVIGKNACTMKLAEIVNAYVQKFPWHNEPIPDEFRVLEDSDASAESAGLPVEDYEALKKKKGAYQKNLGSKETTVKNWILRNVSQAKQSSQAITPFIGLIKQMCNVGHPPRRMKDFKFYMCHVDYKEKVLTEFWKRWEVADLPRSKRLDFQCGVAQELFEQESEEVQQQIAQENTEAFAKKEEAYQQLMNGEKFAMDDLSRLGEEFGDHAQNIISSGETVGNNPRKFELWNVEEFTKNVIGHFMKFLLQTVPVELSESMAGESVVTQVVNRASEQLIAQNHQTFSGAVGISLHPLDDPNLIAMDDDVIPTGDKGQARGRKRAAAAKRKKTRKRTREPETDNSSPEHSDSDMDKETPSEPVRRSSRPKPIPTSIEAFKARIPKDWKAPSGLLEALKALEGARRKEEMKELLQRMEQSENDFYQYGQCLARERDIKVFKSKVPTTLEVPAVVIEALEGVASEDRRRGIKELLSRSWKETLADEESGQRASETVEGNSAPIDEENRAGDEATANSPNGECDGLESTLSNATNPDTNNGSESAPSNATNPDAPMAPEVPMPTALDVPAQTSTTTVDPTSTSSPTTTSHSDAQLSMTAQSISNEGPLENTGDDVVSKGQADWPKWLETAFDAMSEHEELENMKIWMQALTSWVTLERKYQWENPDGQNAFFMPTGRLSIVSVWSKERKKIQTSPPDKMEAANDFSRIWWTWQLLLNPDWRSRNAVGRVIADGIEVKEKDRWDVMKKLGQCGMLSVLLCLFYWFLKLETPEQQKDWEEALDDVHWVLEWMNKCIRASHGRKRVTDSPVEGDEPTCRLRRRQ</sequence>